<proteinExistence type="inferred from homology"/>
<reference evidence="3 4" key="1">
    <citation type="submission" date="2021-06" db="EMBL/GenBank/DDBJ databases">
        <authorList>
            <person name="Palmer J.M."/>
        </authorList>
    </citation>
    <scope>NUCLEOTIDE SEQUENCE [LARGE SCALE GENOMIC DNA]</scope>
    <source>
        <strain evidence="3 4">GA_2019</strain>
        <tissue evidence="3">Muscle</tissue>
    </source>
</reference>
<name>A0ABV0MS06_9TELE</name>
<feature type="domain" description="DUF3719" evidence="2">
    <location>
        <begin position="46"/>
        <end position="107"/>
    </location>
</feature>
<dbReference type="PANTHER" id="PTHR31997">
    <property type="entry name" value="AGAP003710-PA"/>
    <property type="match status" value="1"/>
</dbReference>
<sequence length="231" mass="25348">MKSRLHDSRAIVDVCANVSIVNSRREFDKAASRQVQQMFDEIDTELYEGRGSGEGILQGLQDECQEWTTRFPHLRIVGTQLLCPTDEGFQWYATPGTVSPASSPSTGRKSAVKCQGKEKGGAELNIQGRKAGLIKFSSSAFDGLPNNTSSSYDQSRVIDVEGHLLRLIILNICAWSRMSVRLTDQALVLSLPANLVFAEPWSRVLPCCPAHCSQLAAETLLPGTYCPLFKA</sequence>
<evidence type="ECO:0000256" key="1">
    <source>
        <dbReference type="ARBA" id="ARBA00008309"/>
    </source>
</evidence>
<protein>
    <recommendedName>
        <fullName evidence="2">DUF3719 domain-containing protein</fullName>
    </recommendedName>
</protein>
<accession>A0ABV0MS06</accession>
<dbReference type="InterPro" id="IPR039630">
    <property type="entry name" value="FAM149"/>
</dbReference>
<gene>
    <name evidence="3" type="ORF">GOODEAATRI_014042</name>
</gene>
<dbReference type="PANTHER" id="PTHR31997:SF0">
    <property type="entry name" value="PRIMARY CILIUM ASSEMBLY PROTEIN FAM149B1"/>
    <property type="match status" value="1"/>
</dbReference>
<dbReference type="EMBL" id="JAHRIO010010967">
    <property type="protein sequence ID" value="MEQ2161872.1"/>
    <property type="molecule type" value="Genomic_DNA"/>
</dbReference>
<evidence type="ECO:0000313" key="4">
    <source>
        <dbReference type="Proteomes" id="UP001476798"/>
    </source>
</evidence>
<dbReference type="Pfam" id="PF12516">
    <property type="entry name" value="DUF3719"/>
    <property type="match status" value="1"/>
</dbReference>
<dbReference type="InterPro" id="IPR022194">
    <property type="entry name" value="DUF3719"/>
</dbReference>
<organism evidence="3 4">
    <name type="scientific">Goodea atripinnis</name>
    <dbReference type="NCBI Taxonomy" id="208336"/>
    <lineage>
        <taxon>Eukaryota</taxon>
        <taxon>Metazoa</taxon>
        <taxon>Chordata</taxon>
        <taxon>Craniata</taxon>
        <taxon>Vertebrata</taxon>
        <taxon>Euteleostomi</taxon>
        <taxon>Actinopterygii</taxon>
        <taxon>Neopterygii</taxon>
        <taxon>Teleostei</taxon>
        <taxon>Neoteleostei</taxon>
        <taxon>Acanthomorphata</taxon>
        <taxon>Ovalentaria</taxon>
        <taxon>Atherinomorphae</taxon>
        <taxon>Cyprinodontiformes</taxon>
        <taxon>Goodeidae</taxon>
        <taxon>Goodea</taxon>
    </lineage>
</organism>
<comment type="caution">
    <text evidence="3">The sequence shown here is derived from an EMBL/GenBank/DDBJ whole genome shotgun (WGS) entry which is preliminary data.</text>
</comment>
<evidence type="ECO:0000259" key="2">
    <source>
        <dbReference type="Pfam" id="PF12516"/>
    </source>
</evidence>
<comment type="similarity">
    <text evidence="1">Belongs to the FAM149 family.</text>
</comment>
<evidence type="ECO:0000313" key="3">
    <source>
        <dbReference type="EMBL" id="MEQ2161872.1"/>
    </source>
</evidence>
<keyword evidence="4" id="KW-1185">Reference proteome</keyword>
<dbReference type="Proteomes" id="UP001476798">
    <property type="component" value="Unassembled WGS sequence"/>
</dbReference>